<gene>
    <name evidence="1" type="ORF">Tco_1030579</name>
</gene>
<keyword evidence="2" id="KW-1185">Reference proteome</keyword>
<organism evidence="1 2">
    <name type="scientific">Tanacetum coccineum</name>
    <dbReference type="NCBI Taxonomy" id="301880"/>
    <lineage>
        <taxon>Eukaryota</taxon>
        <taxon>Viridiplantae</taxon>
        <taxon>Streptophyta</taxon>
        <taxon>Embryophyta</taxon>
        <taxon>Tracheophyta</taxon>
        <taxon>Spermatophyta</taxon>
        <taxon>Magnoliopsida</taxon>
        <taxon>eudicotyledons</taxon>
        <taxon>Gunneridae</taxon>
        <taxon>Pentapetalae</taxon>
        <taxon>asterids</taxon>
        <taxon>campanulids</taxon>
        <taxon>Asterales</taxon>
        <taxon>Asteraceae</taxon>
        <taxon>Asteroideae</taxon>
        <taxon>Anthemideae</taxon>
        <taxon>Anthemidinae</taxon>
        <taxon>Tanacetum</taxon>
    </lineage>
</organism>
<evidence type="ECO:0000313" key="1">
    <source>
        <dbReference type="EMBL" id="GJT71293.1"/>
    </source>
</evidence>
<proteinExistence type="predicted"/>
<name>A0ABQ5G6M7_9ASTR</name>
<reference evidence="1" key="2">
    <citation type="submission" date="2022-01" db="EMBL/GenBank/DDBJ databases">
        <authorList>
            <person name="Yamashiro T."/>
            <person name="Shiraishi A."/>
            <person name="Satake H."/>
            <person name="Nakayama K."/>
        </authorList>
    </citation>
    <scope>NUCLEOTIDE SEQUENCE</scope>
</reference>
<sequence length="112" mass="13046">MRWISLSPPNSMLYFFLQEAYIKEALGRSLLAGGHCDETYKNILNHDFKITLSRSRPAFKEKKNLGTRQSRKALKVNLFSKDHRNLKNRFEGGDKKVKLKNGIVVLKLFWCC</sequence>
<reference evidence="1" key="1">
    <citation type="journal article" date="2022" name="Int. J. Mol. Sci.">
        <title>Draft Genome of Tanacetum Coccineum: Genomic Comparison of Closely Related Tanacetum-Family Plants.</title>
        <authorList>
            <person name="Yamashiro T."/>
            <person name="Shiraishi A."/>
            <person name="Nakayama K."/>
            <person name="Satake H."/>
        </authorList>
    </citation>
    <scope>NUCLEOTIDE SEQUENCE</scope>
</reference>
<comment type="caution">
    <text evidence="1">The sequence shown here is derived from an EMBL/GenBank/DDBJ whole genome shotgun (WGS) entry which is preliminary data.</text>
</comment>
<accession>A0ABQ5G6M7</accession>
<protein>
    <submittedName>
        <fullName evidence="1">Uncharacterized protein</fullName>
    </submittedName>
</protein>
<dbReference type="EMBL" id="BQNB010018156">
    <property type="protein sequence ID" value="GJT71293.1"/>
    <property type="molecule type" value="Genomic_DNA"/>
</dbReference>
<dbReference type="Proteomes" id="UP001151760">
    <property type="component" value="Unassembled WGS sequence"/>
</dbReference>
<evidence type="ECO:0000313" key="2">
    <source>
        <dbReference type="Proteomes" id="UP001151760"/>
    </source>
</evidence>